<feature type="transmembrane region" description="Helical" evidence="1">
    <location>
        <begin position="162"/>
        <end position="183"/>
    </location>
</feature>
<proteinExistence type="predicted"/>
<evidence type="ECO:0000313" key="2">
    <source>
        <dbReference type="EMBL" id="MBO0510283.1"/>
    </source>
</evidence>
<dbReference type="RefSeq" id="WP_206958896.1">
    <property type="nucleotide sequence ID" value="NZ_BAAAJJ010000003.1"/>
</dbReference>
<keyword evidence="1" id="KW-0812">Transmembrane</keyword>
<dbReference type="AlphaFoldDB" id="A0A939F1U5"/>
<gene>
    <name evidence="2" type="ORF">J0695_00420</name>
</gene>
<evidence type="ECO:0008006" key="4">
    <source>
        <dbReference type="Google" id="ProtNLM"/>
    </source>
</evidence>
<organism evidence="2 3">
    <name type="scientific">Streptomyces beijiangensis</name>
    <dbReference type="NCBI Taxonomy" id="163361"/>
    <lineage>
        <taxon>Bacteria</taxon>
        <taxon>Bacillati</taxon>
        <taxon>Actinomycetota</taxon>
        <taxon>Actinomycetes</taxon>
        <taxon>Kitasatosporales</taxon>
        <taxon>Streptomycetaceae</taxon>
        <taxon>Streptomyces</taxon>
    </lineage>
</organism>
<comment type="caution">
    <text evidence="2">The sequence shown here is derived from an EMBL/GenBank/DDBJ whole genome shotgun (WGS) entry which is preliminary data.</text>
</comment>
<reference evidence="2" key="1">
    <citation type="submission" date="2021-03" db="EMBL/GenBank/DDBJ databases">
        <title>Streptomyces poriferae sp. nov., a novel marine sponge-derived Actinobacteria species with anti-MRSA activity.</title>
        <authorList>
            <person name="Sandoval-Powers M."/>
            <person name="Kralova S."/>
            <person name="Nguyen G.-S."/>
            <person name="Fawwal D."/>
            <person name="Degnes K."/>
            <person name="Klinkenberg G."/>
            <person name="Sletta H."/>
            <person name="Wentzel A."/>
            <person name="Liles M.R."/>
        </authorList>
    </citation>
    <scope>NUCLEOTIDE SEQUENCE</scope>
    <source>
        <strain evidence="2">DSM 41794</strain>
    </source>
</reference>
<dbReference type="Proteomes" id="UP000664167">
    <property type="component" value="Unassembled WGS sequence"/>
</dbReference>
<evidence type="ECO:0000313" key="3">
    <source>
        <dbReference type="Proteomes" id="UP000664167"/>
    </source>
</evidence>
<feature type="transmembrane region" description="Helical" evidence="1">
    <location>
        <begin position="16"/>
        <end position="36"/>
    </location>
</feature>
<sequence>MSASLSGPRAGTGLRLLRAAVFAAVCTVLSAAGHVLAADETVPWWTLAAGFLGMFAVAAPLAGRERSLPGIAAVLASGQLALHTLFGLGQHAMAPASTMVMPSNGSTSLASLAGKFLCGEGTRPLSAGQAQRLLEAAGLSHAQMAHLSMTDMTPSHQPGMGLLPTLPMLLGHLLAALACGWLMRRGEVALFRLARLSAQGVAEGALVRNLRAALALAHALRAGLPAAPPPGLRPGHAHVPVPLPLAGQALQHTVTRRGPPSASYDLAA</sequence>
<name>A0A939F1U5_9ACTN</name>
<accession>A0A939F1U5</accession>
<protein>
    <recommendedName>
        <fullName evidence="4">Integral membrane protein</fullName>
    </recommendedName>
</protein>
<feature type="transmembrane region" description="Helical" evidence="1">
    <location>
        <begin position="42"/>
        <end position="63"/>
    </location>
</feature>
<keyword evidence="3" id="KW-1185">Reference proteome</keyword>
<feature type="transmembrane region" description="Helical" evidence="1">
    <location>
        <begin position="70"/>
        <end position="93"/>
    </location>
</feature>
<keyword evidence="1" id="KW-1133">Transmembrane helix</keyword>
<evidence type="ECO:0000256" key="1">
    <source>
        <dbReference type="SAM" id="Phobius"/>
    </source>
</evidence>
<keyword evidence="1" id="KW-0472">Membrane</keyword>
<dbReference type="EMBL" id="JAFLRJ010000004">
    <property type="protein sequence ID" value="MBO0510283.1"/>
    <property type="molecule type" value="Genomic_DNA"/>
</dbReference>